<keyword evidence="2" id="KW-0812">Transmembrane</keyword>
<dbReference type="RefSeq" id="WP_131184233.1">
    <property type="nucleotide sequence ID" value="NZ_QJUO01000011.1"/>
</dbReference>
<feature type="transmembrane region" description="Helical" evidence="2">
    <location>
        <begin position="12"/>
        <end position="34"/>
    </location>
</feature>
<keyword evidence="4" id="KW-1185">Reference proteome</keyword>
<dbReference type="PIRSF" id="PIRSF016789">
    <property type="entry name" value="DUF454"/>
    <property type="match status" value="1"/>
</dbReference>
<sequence length="142" mass="15585">MHSYRKSPATGLRRLALVFLAYLSLGCAILGLFIPGLPSTEFVLLSAWAAARSSPRLSNWLERHRVFGPLLRNWRNGGVITRKSKAFASFGMLACLALLAWHSPPFWLTLLAASGMVIGAAWIWSRPERPGGTEQLPALGDK</sequence>
<comment type="subcellular location">
    <subcellularLocation>
        <location evidence="1">Cell inner membrane</location>
        <topology evidence="1">Multi-pass membrane protein</topology>
    </subcellularLocation>
</comment>
<evidence type="ECO:0000256" key="1">
    <source>
        <dbReference type="PIRNR" id="PIRNR016789"/>
    </source>
</evidence>
<evidence type="ECO:0000256" key="2">
    <source>
        <dbReference type="SAM" id="Phobius"/>
    </source>
</evidence>
<comment type="caution">
    <text evidence="3">The sequence shown here is derived from an EMBL/GenBank/DDBJ whole genome shotgun (WGS) entry which is preliminary data.</text>
</comment>
<evidence type="ECO:0000313" key="3">
    <source>
        <dbReference type="EMBL" id="TBU98053.1"/>
    </source>
</evidence>
<dbReference type="AlphaFoldDB" id="A0A4Q9RCH3"/>
<dbReference type="PANTHER" id="PTHR35813:SF1">
    <property type="entry name" value="INNER MEMBRANE PROTEIN YBAN"/>
    <property type="match status" value="1"/>
</dbReference>
<evidence type="ECO:0000313" key="4">
    <source>
        <dbReference type="Proteomes" id="UP000292639"/>
    </source>
</evidence>
<keyword evidence="1" id="KW-0997">Cell inner membrane</keyword>
<accession>A0A4Q9RCH3</accession>
<proteinExistence type="predicted"/>
<dbReference type="EMBL" id="QJUP01000006">
    <property type="protein sequence ID" value="TBU98053.1"/>
    <property type="molecule type" value="Genomic_DNA"/>
</dbReference>
<dbReference type="GO" id="GO:0005886">
    <property type="term" value="C:plasma membrane"/>
    <property type="evidence" value="ECO:0007669"/>
    <property type="project" value="UniProtKB-SubCell"/>
</dbReference>
<keyword evidence="1 2" id="KW-0472">Membrane</keyword>
<name>A0A4Q9RCH3_9GAMM</name>
<keyword evidence="1" id="KW-1003">Cell membrane</keyword>
<dbReference type="Pfam" id="PF04304">
    <property type="entry name" value="DUF454"/>
    <property type="match status" value="1"/>
</dbReference>
<protein>
    <recommendedName>
        <fullName evidence="1">Inner membrane protein</fullName>
    </recommendedName>
</protein>
<dbReference type="PROSITE" id="PS51257">
    <property type="entry name" value="PROKAR_LIPOPROTEIN"/>
    <property type="match status" value="1"/>
</dbReference>
<dbReference type="PANTHER" id="PTHR35813">
    <property type="entry name" value="INNER MEMBRANE PROTEIN YBAN"/>
    <property type="match status" value="1"/>
</dbReference>
<gene>
    <name evidence="3" type="ORF">DNJ96_06385</name>
</gene>
<dbReference type="Proteomes" id="UP000292639">
    <property type="component" value="Unassembled WGS sequence"/>
</dbReference>
<reference evidence="3 4" key="1">
    <citation type="submission" date="2018-06" db="EMBL/GenBank/DDBJ databases">
        <title>Three novel Pseudomonas species isolated from symptomatic oak.</title>
        <authorList>
            <person name="Bueno-Gonzalez V."/>
            <person name="Brady C."/>
        </authorList>
    </citation>
    <scope>NUCLEOTIDE SEQUENCE [LARGE SCALE GENOMIC DNA]</scope>
    <source>
        <strain evidence="3 4">P17C</strain>
    </source>
</reference>
<organism evidence="3 4">
    <name type="scientific">Stutzerimonas kirkiae</name>
    <dbReference type="NCBI Taxonomy" id="2211392"/>
    <lineage>
        <taxon>Bacteria</taxon>
        <taxon>Pseudomonadati</taxon>
        <taxon>Pseudomonadota</taxon>
        <taxon>Gammaproteobacteria</taxon>
        <taxon>Pseudomonadales</taxon>
        <taxon>Pseudomonadaceae</taxon>
        <taxon>Stutzerimonas</taxon>
    </lineage>
</organism>
<keyword evidence="2" id="KW-1133">Transmembrane helix</keyword>
<dbReference type="InterPro" id="IPR007401">
    <property type="entry name" value="DUF454"/>
</dbReference>
<dbReference type="OrthoDB" id="9816293at2"/>
<feature type="transmembrane region" description="Helical" evidence="2">
    <location>
        <begin position="106"/>
        <end position="124"/>
    </location>
</feature>